<protein>
    <submittedName>
        <fullName evidence="8">NAD(P)/FAD-dependent oxidoreductase</fullName>
        <ecNumber evidence="8">1.14.13.-</ecNumber>
    </submittedName>
</protein>
<dbReference type="PANTHER" id="PTHR43872">
    <property type="entry name" value="MONOOXYGENASE, PUTATIVE (AFU_ORTHOLOGUE AFUA_8G02570)-RELATED"/>
    <property type="match status" value="1"/>
</dbReference>
<dbReference type="SUPFAM" id="SSF51905">
    <property type="entry name" value="FAD/NAD(P)-binding domain"/>
    <property type="match status" value="2"/>
</dbReference>
<accession>A0ABV0D6Z7</accession>
<dbReference type="GO" id="GO:0016491">
    <property type="term" value="F:oxidoreductase activity"/>
    <property type="evidence" value="ECO:0007669"/>
    <property type="project" value="UniProtKB-KW"/>
</dbReference>
<keyword evidence="9" id="KW-1185">Reference proteome</keyword>
<evidence type="ECO:0000256" key="1">
    <source>
        <dbReference type="ARBA" id="ARBA00001974"/>
    </source>
</evidence>
<dbReference type="InterPro" id="IPR036188">
    <property type="entry name" value="FAD/NAD-bd_sf"/>
</dbReference>
<evidence type="ECO:0000256" key="6">
    <source>
        <dbReference type="ARBA" id="ARBA00023033"/>
    </source>
</evidence>
<comment type="caution">
    <text evidence="8">The sequence shown here is derived from an EMBL/GenBank/DDBJ whole genome shotgun (WGS) entry which is preliminary data.</text>
</comment>
<gene>
    <name evidence="8" type="ORF">ABFV72_10615</name>
</gene>
<proteinExistence type="inferred from homology"/>
<keyword evidence="6" id="KW-0503">Monooxygenase</keyword>
<dbReference type="RefSeq" id="WP_347163593.1">
    <property type="nucleotide sequence ID" value="NZ_JBDLOB010000006.1"/>
</dbReference>
<dbReference type="EC" id="1.14.13.-" evidence="8"/>
<name>A0ABV0D6Z7_9GAMM</name>
<evidence type="ECO:0000313" key="9">
    <source>
        <dbReference type="Proteomes" id="UP001414441"/>
    </source>
</evidence>
<feature type="region of interest" description="Disordered" evidence="7">
    <location>
        <begin position="53"/>
        <end position="77"/>
    </location>
</feature>
<organism evidence="8 9">
    <name type="scientific">Psychrobacter proteolyticus</name>
    <dbReference type="NCBI Taxonomy" id="147825"/>
    <lineage>
        <taxon>Bacteria</taxon>
        <taxon>Pseudomonadati</taxon>
        <taxon>Pseudomonadota</taxon>
        <taxon>Gammaproteobacteria</taxon>
        <taxon>Moraxellales</taxon>
        <taxon>Moraxellaceae</taxon>
        <taxon>Psychrobacter</taxon>
    </lineage>
</organism>
<dbReference type="PANTHER" id="PTHR43872:SF1">
    <property type="entry name" value="MONOOXYGENASE, PUTATIVE (AFU_ORTHOLOGUE AFUA_8G02570)-RELATED"/>
    <property type="match status" value="1"/>
</dbReference>
<evidence type="ECO:0000256" key="7">
    <source>
        <dbReference type="SAM" id="MobiDB-lite"/>
    </source>
</evidence>
<comment type="similarity">
    <text evidence="2">Belongs to the FAD-binding monooxygenase family.</text>
</comment>
<keyword evidence="3" id="KW-0285">Flavoprotein</keyword>
<dbReference type="EMBL" id="JBDLOB010000006">
    <property type="protein sequence ID" value="MEN8626461.1"/>
    <property type="molecule type" value="Genomic_DNA"/>
</dbReference>
<keyword evidence="4" id="KW-0274">FAD</keyword>
<comment type="cofactor">
    <cofactor evidence="1">
        <name>FAD</name>
        <dbReference type="ChEBI" id="CHEBI:57692"/>
    </cofactor>
</comment>
<reference evidence="8 9" key="1">
    <citation type="submission" date="2024-05" db="EMBL/GenBank/DDBJ databases">
        <title>Genome sequencing of Marine Estuary Bacteria, Pseudoalteromonas distincta strain FA, Psychrobacter proteolyticus strain EA, and Shewanella baltica strain CA.</title>
        <authorList>
            <person name="Dieffenbach S.A."/>
            <person name="Maclea K.S."/>
        </authorList>
    </citation>
    <scope>NUCLEOTIDE SEQUENCE [LARGE SCALE GENOMIC DNA]</scope>
    <source>
        <strain evidence="8 9">EA</strain>
    </source>
</reference>
<evidence type="ECO:0000256" key="5">
    <source>
        <dbReference type="ARBA" id="ARBA00023002"/>
    </source>
</evidence>
<sequence>MLDITTTKQAIKNRLKGKKSKTDKVADYEVLIIGAGIAGIGMACRLQQQQHKGLFGHKAPKKQKQAKPTNKQKPPQRFAILEKRADLGGTWDLFTYPGIRSDSDALTFGYNFRPWLDYRMLAAGYDIKRYIADTAREFGVTEHIHYQHEVQQISWSSEDQQWSATIKNHASGEMFVKTAKFIVGATGYYDYEQGYRPHFDGEEDFHGQIVHPQHWNNLDYDDKKVIIIGSGATAMTLLPALVDKDSGQCARHVTMLQRTPTYVASVPGDDHAIDWLSGKFSPLSKEQAYTVLRARNVLRQQGLYKVATHAPKVMKAVLKNGVKKELKGSGVDSKHFMPDYNPWDQRVCAVPDGDLFKALQDKRATVVTDQISHFTETGVMLQSGQHLDADIIVTATGLKLQMLGGAAVYIDGQSIDIGTRMTYKAVMIEGIPNLAALFGYTNASWTLKIDLACQYVVRLLGYMHKNRYQVAMPQAQTADMTACAQADTVMGSLSSGYVRRGKDELPKQGDRYPWFVTNNYLSDRIMLKYRKIKDDWLRFSR</sequence>
<dbReference type="InterPro" id="IPR051820">
    <property type="entry name" value="FAD-binding_MO"/>
</dbReference>
<keyword evidence="5 8" id="KW-0560">Oxidoreductase</keyword>
<dbReference type="Gene3D" id="3.50.50.60">
    <property type="entry name" value="FAD/NAD(P)-binding domain"/>
    <property type="match status" value="2"/>
</dbReference>
<evidence type="ECO:0000256" key="4">
    <source>
        <dbReference type="ARBA" id="ARBA00022827"/>
    </source>
</evidence>
<evidence type="ECO:0000256" key="3">
    <source>
        <dbReference type="ARBA" id="ARBA00022630"/>
    </source>
</evidence>
<dbReference type="Proteomes" id="UP001414441">
    <property type="component" value="Unassembled WGS sequence"/>
</dbReference>
<dbReference type="InterPro" id="IPR020946">
    <property type="entry name" value="Flavin_mOase-like"/>
</dbReference>
<evidence type="ECO:0000313" key="8">
    <source>
        <dbReference type="EMBL" id="MEN8626461.1"/>
    </source>
</evidence>
<evidence type="ECO:0000256" key="2">
    <source>
        <dbReference type="ARBA" id="ARBA00010139"/>
    </source>
</evidence>
<feature type="compositionally biased region" description="Low complexity" evidence="7">
    <location>
        <begin position="66"/>
        <end position="76"/>
    </location>
</feature>
<dbReference type="Pfam" id="PF00743">
    <property type="entry name" value="FMO-like"/>
    <property type="match status" value="1"/>
</dbReference>
<feature type="compositionally biased region" description="Basic residues" evidence="7">
    <location>
        <begin position="54"/>
        <end position="65"/>
    </location>
</feature>